<dbReference type="FunFam" id="3.40.50.2300:FF:000001">
    <property type="entry name" value="DNA-binding response regulator PhoB"/>
    <property type="match status" value="1"/>
</dbReference>
<dbReference type="Pfam" id="PF02518">
    <property type="entry name" value="HATPase_c"/>
    <property type="match status" value="1"/>
</dbReference>
<dbReference type="InterPro" id="IPR036890">
    <property type="entry name" value="HATPase_C_sf"/>
</dbReference>
<dbReference type="InterPro" id="IPR003594">
    <property type="entry name" value="HATPase_dom"/>
</dbReference>
<sequence>MPDFRPRVLIVDDIAANIQLVASILEKEGYHLSFAQRGADALQLLQQRKFDLVLLDLHMPGMDGFEVCKQLKQNPLTREIPVIFLTAVSETEKLVMGLQFGAVDYITKPFEPMELQARVRTHLSLKAAKDKIIWQNQELERMTREKSELMGIVAHDLKNPLTVIVSGIEYLRIKELELASNSSRRLNNMLIAAQRMNALVGNFLSLESMETGKLQLNSERLQGSDLLKELLVHYQEWVSLREVNVYLEIQERLHFETDLLALQQILENLFSNALKYTPAHQSVWLRLISQPQTPYPIRFEIEDQGPGISKSEQEQLFKPFRRLSSPLPNGERSTGLGLSIVKRLTALLGGKISCSSELGKGSCFVLELPEKLVIPSL</sequence>
<keyword evidence="3 8" id="KW-0597">Phosphoprotein</keyword>
<comment type="caution">
    <text evidence="11">The sequence shown here is derived from an EMBL/GenBank/DDBJ whole genome shotgun (WGS) entry which is preliminary data.</text>
</comment>
<dbReference type="EMBL" id="PFFQ01000006">
    <property type="protein sequence ID" value="PIW18989.1"/>
    <property type="molecule type" value="Genomic_DNA"/>
</dbReference>
<dbReference type="Proteomes" id="UP000231019">
    <property type="component" value="Unassembled WGS sequence"/>
</dbReference>
<dbReference type="Gene3D" id="3.40.50.2300">
    <property type="match status" value="1"/>
</dbReference>
<dbReference type="EC" id="2.7.13.3" evidence="2"/>
<dbReference type="InterPro" id="IPR001789">
    <property type="entry name" value="Sig_transdc_resp-reg_receiver"/>
</dbReference>
<evidence type="ECO:0000256" key="4">
    <source>
        <dbReference type="ARBA" id="ARBA00023012"/>
    </source>
</evidence>
<dbReference type="InterPro" id="IPR005467">
    <property type="entry name" value="His_kinase_dom"/>
</dbReference>
<evidence type="ECO:0000256" key="3">
    <source>
        <dbReference type="ARBA" id="ARBA00022553"/>
    </source>
</evidence>
<dbReference type="InterPro" id="IPR003661">
    <property type="entry name" value="HisK_dim/P_dom"/>
</dbReference>
<dbReference type="Pfam" id="PF00512">
    <property type="entry name" value="HisKA"/>
    <property type="match status" value="1"/>
</dbReference>
<name>A0A2M7GA16_9BACT</name>
<dbReference type="PANTHER" id="PTHR43547:SF2">
    <property type="entry name" value="HYBRID SIGNAL TRANSDUCTION HISTIDINE KINASE C"/>
    <property type="match status" value="1"/>
</dbReference>
<keyword evidence="4" id="KW-0902">Two-component regulatory system</keyword>
<dbReference type="InterPro" id="IPR011006">
    <property type="entry name" value="CheY-like_superfamily"/>
</dbReference>
<dbReference type="SMART" id="SM00387">
    <property type="entry name" value="HATPase_c"/>
    <property type="match status" value="1"/>
</dbReference>
<dbReference type="AlphaFoldDB" id="A0A2M7GA16"/>
<gene>
    <name evidence="11" type="ORF">COW36_02450</name>
</gene>
<dbReference type="SUPFAM" id="SSF55874">
    <property type="entry name" value="ATPase domain of HSP90 chaperone/DNA topoisomerase II/histidine kinase"/>
    <property type="match status" value="1"/>
</dbReference>
<evidence type="ECO:0000256" key="6">
    <source>
        <dbReference type="ARBA" id="ARBA00023125"/>
    </source>
</evidence>
<dbReference type="CDD" id="cd19920">
    <property type="entry name" value="REC_PA4781-like"/>
    <property type="match status" value="1"/>
</dbReference>
<dbReference type="PROSITE" id="PS50110">
    <property type="entry name" value="RESPONSE_REGULATORY"/>
    <property type="match status" value="1"/>
</dbReference>
<reference evidence="11 12" key="1">
    <citation type="submission" date="2017-09" db="EMBL/GenBank/DDBJ databases">
        <title>Depth-based differentiation of microbial function through sediment-hosted aquifers and enrichment of novel symbionts in the deep terrestrial subsurface.</title>
        <authorList>
            <person name="Probst A.J."/>
            <person name="Ladd B."/>
            <person name="Jarett J.K."/>
            <person name="Geller-Mcgrath D.E."/>
            <person name="Sieber C.M."/>
            <person name="Emerson J.B."/>
            <person name="Anantharaman K."/>
            <person name="Thomas B.C."/>
            <person name="Malmstrom R."/>
            <person name="Stieglmeier M."/>
            <person name="Klingl A."/>
            <person name="Woyke T."/>
            <person name="Ryan C.M."/>
            <person name="Banfield J.F."/>
        </authorList>
    </citation>
    <scope>NUCLEOTIDE SEQUENCE [LARGE SCALE GENOMIC DNA]</scope>
    <source>
        <strain evidence="11">CG17_big_fil_post_rev_8_21_14_2_50_48_46</strain>
    </source>
</reference>
<evidence type="ECO:0000313" key="12">
    <source>
        <dbReference type="Proteomes" id="UP000231019"/>
    </source>
</evidence>
<dbReference type="CDD" id="cd00082">
    <property type="entry name" value="HisKA"/>
    <property type="match status" value="1"/>
</dbReference>
<dbReference type="GO" id="GO:0000155">
    <property type="term" value="F:phosphorelay sensor kinase activity"/>
    <property type="evidence" value="ECO:0007669"/>
    <property type="project" value="InterPro"/>
</dbReference>
<evidence type="ECO:0000259" key="10">
    <source>
        <dbReference type="PROSITE" id="PS50110"/>
    </source>
</evidence>
<evidence type="ECO:0000256" key="8">
    <source>
        <dbReference type="PROSITE-ProRule" id="PRU00169"/>
    </source>
</evidence>
<evidence type="ECO:0000313" key="11">
    <source>
        <dbReference type="EMBL" id="PIW18989.1"/>
    </source>
</evidence>
<dbReference type="Gene3D" id="1.10.287.130">
    <property type="match status" value="1"/>
</dbReference>
<dbReference type="InterPro" id="IPR004358">
    <property type="entry name" value="Sig_transdc_His_kin-like_C"/>
</dbReference>
<feature type="domain" description="Histidine kinase" evidence="9">
    <location>
        <begin position="152"/>
        <end position="372"/>
    </location>
</feature>
<keyword evidence="6" id="KW-0238">DNA-binding</keyword>
<dbReference type="Pfam" id="PF00072">
    <property type="entry name" value="Response_reg"/>
    <property type="match status" value="1"/>
</dbReference>
<keyword evidence="5" id="KW-0805">Transcription regulation</keyword>
<dbReference type="GO" id="GO:0003677">
    <property type="term" value="F:DNA binding"/>
    <property type="evidence" value="ECO:0007669"/>
    <property type="project" value="UniProtKB-KW"/>
</dbReference>
<accession>A0A2M7GA16</accession>
<dbReference type="PRINTS" id="PR00344">
    <property type="entry name" value="BCTRLSENSOR"/>
</dbReference>
<evidence type="ECO:0000256" key="5">
    <source>
        <dbReference type="ARBA" id="ARBA00023015"/>
    </source>
</evidence>
<dbReference type="SUPFAM" id="SSF52172">
    <property type="entry name" value="CheY-like"/>
    <property type="match status" value="1"/>
</dbReference>
<keyword evidence="7" id="KW-0804">Transcription</keyword>
<dbReference type="PROSITE" id="PS50109">
    <property type="entry name" value="HIS_KIN"/>
    <property type="match status" value="1"/>
</dbReference>
<dbReference type="SUPFAM" id="SSF47384">
    <property type="entry name" value="Homodimeric domain of signal transducing histidine kinase"/>
    <property type="match status" value="1"/>
</dbReference>
<dbReference type="InterPro" id="IPR036097">
    <property type="entry name" value="HisK_dim/P_sf"/>
</dbReference>
<evidence type="ECO:0000256" key="2">
    <source>
        <dbReference type="ARBA" id="ARBA00012438"/>
    </source>
</evidence>
<organism evidence="11 12">
    <name type="scientific">bacterium (Candidatus Blackallbacteria) CG17_big_fil_post_rev_8_21_14_2_50_48_46</name>
    <dbReference type="NCBI Taxonomy" id="2014261"/>
    <lineage>
        <taxon>Bacteria</taxon>
        <taxon>Candidatus Blackallbacteria</taxon>
    </lineage>
</organism>
<evidence type="ECO:0000259" key="9">
    <source>
        <dbReference type="PROSITE" id="PS50109"/>
    </source>
</evidence>
<feature type="domain" description="Response regulatory" evidence="10">
    <location>
        <begin position="7"/>
        <end position="123"/>
    </location>
</feature>
<proteinExistence type="predicted"/>
<evidence type="ECO:0000256" key="7">
    <source>
        <dbReference type="ARBA" id="ARBA00023163"/>
    </source>
</evidence>
<dbReference type="Gene3D" id="3.30.565.10">
    <property type="entry name" value="Histidine kinase-like ATPase, C-terminal domain"/>
    <property type="match status" value="1"/>
</dbReference>
<dbReference type="SMART" id="SM00388">
    <property type="entry name" value="HisKA"/>
    <property type="match status" value="1"/>
</dbReference>
<evidence type="ECO:0000256" key="1">
    <source>
        <dbReference type="ARBA" id="ARBA00000085"/>
    </source>
</evidence>
<dbReference type="SMART" id="SM00448">
    <property type="entry name" value="REC"/>
    <property type="match status" value="1"/>
</dbReference>
<protein>
    <recommendedName>
        <fullName evidence="2">histidine kinase</fullName>
        <ecNumber evidence="2">2.7.13.3</ecNumber>
    </recommendedName>
</protein>
<comment type="catalytic activity">
    <reaction evidence="1">
        <text>ATP + protein L-histidine = ADP + protein N-phospho-L-histidine.</text>
        <dbReference type="EC" id="2.7.13.3"/>
    </reaction>
</comment>
<feature type="modified residue" description="4-aspartylphosphate" evidence="8">
    <location>
        <position position="56"/>
    </location>
</feature>
<dbReference type="PANTHER" id="PTHR43547">
    <property type="entry name" value="TWO-COMPONENT HISTIDINE KINASE"/>
    <property type="match status" value="1"/>
</dbReference>